<protein>
    <submittedName>
        <fullName evidence="4">FecR domain-containing protein</fullName>
    </submittedName>
</protein>
<keyword evidence="1" id="KW-0812">Transmembrane</keyword>
<keyword evidence="5" id="KW-1185">Reference proteome</keyword>
<dbReference type="Gene3D" id="3.55.50.30">
    <property type="match status" value="1"/>
</dbReference>
<feature type="domain" description="FecR protein" evidence="2">
    <location>
        <begin position="123"/>
        <end position="211"/>
    </location>
</feature>
<comment type="caution">
    <text evidence="4">The sequence shown here is derived from an EMBL/GenBank/DDBJ whole genome shotgun (WGS) entry which is preliminary data.</text>
</comment>
<dbReference type="InterPro" id="IPR032508">
    <property type="entry name" value="FecR_C"/>
</dbReference>
<reference evidence="4 5" key="1">
    <citation type="submission" date="2024-04" db="EMBL/GenBank/DDBJ databases">
        <title>Novel genus in family Flammeovirgaceae.</title>
        <authorList>
            <person name="Nguyen T.H."/>
            <person name="Vuong T.Q."/>
            <person name="Le H."/>
            <person name="Kim S.-G."/>
        </authorList>
    </citation>
    <scope>NUCLEOTIDE SEQUENCE [LARGE SCALE GENOMIC DNA]</scope>
    <source>
        <strain evidence="4 5">JCM 23209</strain>
    </source>
</reference>
<dbReference type="GO" id="GO:0016989">
    <property type="term" value="F:sigma factor antagonist activity"/>
    <property type="evidence" value="ECO:0007669"/>
    <property type="project" value="TreeGrafter"/>
</dbReference>
<dbReference type="InterPro" id="IPR006860">
    <property type="entry name" value="FecR"/>
</dbReference>
<dbReference type="AlphaFoldDB" id="A0AAW9SIT3"/>
<dbReference type="Pfam" id="PF16344">
    <property type="entry name" value="FecR_C"/>
    <property type="match status" value="1"/>
</dbReference>
<evidence type="ECO:0000259" key="3">
    <source>
        <dbReference type="Pfam" id="PF16344"/>
    </source>
</evidence>
<dbReference type="EMBL" id="JBDKWZ010000026">
    <property type="protein sequence ID" value="MEN7551735.1"/>
    <property type="molecule type" value="Genomic_DNA"/>
</dbReference>
<gene>
    <name evidence="4" type="ORF">AAG747_27715</name>
</gene>
<organism evidence="4 5">
    <name type="scientific">Rapidithrix thailandica</name>
    <dbReference type="NCBI Taxonomy" id="413964"/>
    <lineage>
        <taxon>Bacteria</taxon>
        <taxon>Pseudomonadati</taxon>
        <taxon>Bacteroidota</taxon>
        <taxon>Cytophagia</taxon>
        <taxon>Cytophagales</taxon>
        <taxon>Flammeovirgaceae</taxon>
        <taxon>Rapidithrix</taxon>
    </lineage>
</organism>
<keyword evidence="1" id="KW-0472">Membrane</keyword>
<proteinExistence type="predicted"/>
<evidence type="ECO:0000256" key="1">
    <source>
        <dbReference type="SAM" id="Phobius"/>
    </source>
</evidence>
<evidence type="ECO:0000259" key="2">
    <source>
        <dbReference type="Pfam" id="PF04773"/>
    </source>
</evidence>
<dbReference type="InterPro" id="IPR012373">
    <property type="entry name" value="Ferrdict_sens_TM"/>
</dbReference>
<evidence type="ECO:0000313" key="4">
    <source>
        <dbReference type="EMBL" id="MEN7551735.1"/>
    </source>
</evidence>
<dbReference type="Gene3D" id="2.60.120.1440">
    <property type="match status" value="1"/>
</dbReference>
<feature type="domain" description="Protein FecR C-terminal" evidence="3">
    <location>
        <begin position="258"/>
        <end position="325"/>
    </location>
</feature>
<dbReference type="PANTHER" id="PTHR30273">
    <property type="entry name" value="PERIPLASMIC SIGNAL SENSOR AND SIGMA FACTOR ACTIVATOR FECR-RELATED"/>
    <property type="match status" value="1"/>
</dbReference>
<dbReference type="RefSeq" id="WP_346824514.1">
    <property type="nucleotide sequence ID" value="NZ_JBDKWZ010000026.1"/>
</dbReference>
<feature type="transmembrane region" description="Helical" evidence="1">
    <location>
        <begin position="82"/>
        <end position="103"/>
    </location>
</feature>
<evidence type="ECO:0000313" key="5">
    <source>
        <dbReference type="Proteomes" id="UP001403385"/>
    </source>
</evidence>
<keyword evidence="1" id="KW-1133">Transmembrane helix</keyword>
<dbReference type="PANTHER" id="PTHR30273:SF2">
    <property type="entry name" value="PROTEIN FECR"/>
    <property type="match status" value="1"/>
</dbReference>
<dbReference type="Pfam" id="PF04773">
    <property type="entry name" value="FecR"/>
    <property type="match status" value="1"/>
</dbReference>
<accession>A0AAW9SIT3</accession>
<dbReference type="PIRSF" id="PIRSF018266">
    <property type="entry name" value="FecR"/>
    <property type="match status" value="1"/>
</dbReference>
<name>A0AAW9SIT3_9BACT</name>
<sequence>MDEIILKYLRNNMRIEDQYKLAEWLKLNQNNRQVLNMLKHYWETRQQETEEAKIEVWERLNNRIHKTQKTGKQIRIRLGVNLLRIAAVLAIALSVSIFMIRYANQPPPETASVRRIEKICSYGQQLRLQLPDGSKVQLNAGSKLSFPEKFTGNVRKVKLTGEAYFEIEKNAGQPFTVRSGELEVTVLGTSFNLRAYQEEENIQVAVNNGKVAVRPKPSEKTIILTDMEMAIYDKILKTTEKSPCENPKAVFSWKEKVLYFEKANFAEIIKRLEKWYGVRFQIDKKVDMKKDVSGEFQKKSLEDVLEGLSFIYEFEFEIQDNVVIIN</sequence>
<dbReference type="Proteomes" id="UP001403385">
    <property type="component" value="Unassembled WGS sequence"/>
</dbReference>